<feature type="coiled-coil region" evidence="1">
    <location>
        <begin position="41"/>
        <end position="103"/>
    </location>
</feature>
<accession>A0A081NIE9</accession>
<sequence>MNKNKCLWHVGLFLAASISGNVLASTIDDVTRTGQDRIQSGQKAQQQIESIDNQITSLETEYLHLSKITEGIKTYNSVLKQQLDNQTAEIADIQNSIENAAEIERQIIPLIDRMIAALDSFVTLDTPFLPEERLQRVESLKTLLGRPDVSTAEKLRKVFEAYQEENKYGRTIEAYRGQLELDGSARDVDFLRVGRVALLYQTASGDQMGAWNAATKQWQSLEASDYQRHLSQGLKMARKQTAPDLLSIPVFNVDTQGEAQ</sequence>
<evidence type="ECO:0008006" key="5">
    <source>
        <dbReference type="Google" id="ProtNLM"/>
    </source>
</evidence>
<dbReference type="Pfam" id="PF11932">
    <property type="entry name" value="DUF3450"/>
    <property type="match status" value="1"/>
</dbReference>
<dbReference type="STRING" id="1137799.GZ78_11865"/>
<feature type="signal peptide" evidence="2">
    <location>
        <begin position="1"/>
        <end position="24"/>
    </location>
</feature>
<evidence type="ECO:0000313" key="4">
    <source>
        <dbReference type="Proteomes" id="UP000028073"/>
    </source>
</evidence>
<keyword evidence="4" id="KW-1185">Reference proteome</keyword>
<comment type="caution">
    <text evidence="3">The sequence shown here is derived from an EMBL/GenBank/DDBJ whole genome shotgun (WGS) entry which is preliminary data.</text>
</comment>
<proteinExistence type="predicted"/>
<organism evidence="3 4">
    <name type="scientific">Endozoicomonas numazuensis</name>
    <dbReference type="NCBI Taxonomy" id="1137799"/>
    <lineage>
        <taxon>Bacteria</taxon>
        <taxon>Pseudomonadati</taxon>
        <taxon>Pseudomonadota</taxon>
        <taxon>Gammaproteobacteria</taxon>
        <taxon>Oceanospirillales</taxon>
        <taxon>Endozoicomonadaceae</taxon>
        <taxon>Endozoicomonas</taxon>
    </lineage>
</organism>
<dbReference type="InterPro" id="IPR016866">
    <property type="entry name" value="UCP028069"/>
</dbReference>
<dbReference type="AlphaFoldDB" id="A0A081NIE9"/>
<keyword evidence="2" id="KW-0732">Signal</keyword>
<protein>
    <recommendedName>
        <fullName evidence="5">Energy transducer TonB</fullName>
    </recommendedName>
</protein>
<name>A0A081NIE9_9GAMM</name>
<dbReference type="eggNOG" id="COG1196">
    <property type="taxonomic scope" value="Bacteria"/>
</dbReference>
<evidence type="ECO:0000313" key="3">
    <source>
        <dbReference type="EMBL" id="KEQ18222.1"/>
    </source>
</evidence>
<dbReference type="PIRSF" id="PIRSF028069">
    <property type="entry name" value="UCP028069"/>
    <property type="match status" value="1"/>
</dbReference>
<dbReference type="RefSeq" id="WP_051786057.1">
    <property type="nucleotide sequence ID" value="NZ_JOKH01000002.1"/>
</dbReference>
<dbReference type="OrthoDB" id="5880116at2"/>
<gene>
    <name evidence="3" type="ORF">GZ78_11865</name>
</gene>
<reference evidence="3 4" key="1">
    <citation type="submission" date="2014-06" db="EMBL/GenBank/DDBJ databases">
        <title>Whole Genome Sequences of Three Symbiotic Endozoicomonas Bacteria.</title>
        <authorList>
            <person name="Neave M.J."/>
            <person name="Apprill A."/>
            <person name="Voolstra C.R."/>
        </authorList>
    </citation>
    <scope>NUCLEOTIDE SEQUENCE [LARGE SCALE GENOMIC DNA]</scope>
    <source>
        <strain evidence="3 4">DSM 25634</strain>
    </source>
</reference>
<keyword evidence="1" id="KW-0175">Coiled coil</keyword>
<dbReference type="Proteomes" id="UP000028073">
    <property type="component" value="Unassembled WGS sequence"/>
</dbReference>
<evidence type="ECO:0000256" key="2">
    <source>
        <dbReference type="SAM" id="SignalP"/>
    </source>
</evidence>
<feature type="chain" id="PRO_5001760839" description="Energy transducer TonB" evidence="2">
    <location>
        <begin position="25"/>
        <end position="260"/>
    </location>
</feature>
<evidence type="ECO:0000256" key="1">
    <source>
        <dbReference type="SAM" id="Coils"/>
    </source>
</evidence>
<dbReference type="EMBL" id="JOKH01000002">
    <property type="protein sequence ID" value="KEQ18222.1"/>
    <property type="molecule type" value="Genomic_DNA"/>
</dbReference>